<proteinExistence type="predicted"/>
<feature type="compositionally biased region" description="Pro residues" evidence="1">
    <location>
        <begin position="219"/>
        <end position="229"/>
    </location>
</feature>
<feature type="region of interest" description="Disordered" evidence="1">
    <location>
        <begin position="210"/>
        <end position="229"/>
    </location>
</feature>
<name>A0A1Q3E336_LENED</name>
<dbReference type="EMBL" id="BDGU01000068">
    <property type="protein sequence ID" value="GAW01640.1"/>
    <property type="molecule type" value="Genomic_DNA"/>
</dbReference>
<keyword evidence="3" id="KW-1185">Reference proteome</keyword>
<organism evidence="2 3">
    <name type="scientific">Lentinula edodes</name>
    <name type="common">Shiitake mushroom</name>
    <name type="synonym">Lentinus edodes</name>
    <dbReference type="NCBI Taxonomy" id="5353"/>
    <lineage>
        <taxon>Eukaryota</taxon>
        <taxon>Fungi</taxon>
        <taxon>Dikarya</taxon>
        <taxon>Basidiomycota</taxon>
        <taxon>Agaricomycotina</taxon>
        <taxon>Agaricomycetes</taxon>
        <taxon>Agaricomycetidae</taxon>
        <taxon>Agaricales</taxon>
        <taxon>Marasmiineae</taxon>
        <taxon>Omphalotaceae</taxon>
        <taxon>Lentinula</taxon>
    </lineage>
</organism>
<accession>A0A1Q3E336</accession>
<gene>
    <name evidence="2" type="ORF">LENED_003247</name>
</gene>
<reference evidence="2 3" key="2">
    <citation type="submission" date="2017-02" db="EMBL/GenBank/DDBJ databases">
        <title>A genome survey and senescence transcriptome analysis in Lentinula edodes.</title>
        <authorList>
            <person name="Sakamoto Y."/>
            <person name="Nakade K."/>
            <person name="Sato S."/>
            <person name="Yoshida Y."/>
            <person name="Miyazaki K."/>
            <person name="Natsume S."/>
            <person name="Konno N."/>
        </authorList>
    </citation>
    <scope>NUCLEOTIDE SEQUENCE [LARGE SCALE GENOMIC DNA]</scope>
    <source>
        <strain evidence="2 3">NBRC 111202</strain>
    </source>
</reference>
<evidence type="ECO:0000256" key="1">
    <source>
        <dbReference type="SAM" id="MobiDB-lite"/>
    </source>
</evidence>
<evidence type="ECO:0000313" key="2">
    <source>
        <dbReference type="EMBL" id="GAW01640.1"/>
    </source>
</evidence>
<reference evidence="2 3" key="1">
    <citation type="submission" date="2016-08" db="EMBL/GenBank/DDBJ databases">
        <authorList>
            <consortium name="Lentinula edodes genome sequencing consortium"/>
            <person name="Sakamoto Y."/>
            <person name="Nakade K."/>
            <person name="Sato S."/>
            <person name="Yoshida Y."/>
            <person name="Miyazaki K."/>
            <person name="Natsume S."/>
            <person name="Konno N."/>
        </authorList>
    </citation>
    <scope>NUCLEOTIDE SEQUENCE [LARGE SCALE GENOMIC DNA]</scope>
    <source>
        <strain evidence="2 3">NBRC 111202</strain>
    </source>
</reference>
<dbReference type="Proteomes" id="UP000188533">
    <property type="component" value="Unassembled WGS sequence"/>
</dbReference>
<evidence type="ECO:0000313" key="3">
    <source>
        <dbReference type="Proteomes" id="UP000188533"/>
    </source>
</evidence>
<protein>
    <submittedName>
        <fullName evidence="2">Uncharacterized protein</fullName>
    </submittedName>
</protein>
<dbReference type="AlphaFoldDB" id="A0A1Q3E336"/>
<sequence>MTRLLLRSGCCDHNDQDPPVDPDNPGADNNNPDNDERMTTPAVYRVSESKSKVKELEVFDSSDPQKLKMFFVNLALVFNDRPKYFTDQWKLQEEVHRARDRAVFVDQMIKEYPDEGYYEVILPPLSQLEGDLNKAHEDLHRIATFAHCLYRLDPVTVLHHHYHYIGVIIEAVVAFLHRGPDSDDLNAVIHYFRCSGIILFHRFPTPGPLFLPEQESPTSPSPPPPSPTLPPLFGSVVNLAIDLTGDDDELYETEESRVARVSMTGEVVDLALGQGIVKEESL</sequence>
<comment type="caution">
    <text evidence="2">The sequence shown here is derived from an EMBL/GenBank/DDBJ whole genome shotgun (WGS) entry which is preliminary data.</text>
</comment>
<feature type="region of interest" description="Disordered" evidence="1">
    <location>
        <begin position="1"/>
        <end position="39"/>
    </location>
</feature>
<feature type="compositionally biased region" description="Low complexity" evidence="1">
    <location>
        <begin position="23"/>
        <end position="32"/>
    </location>
</feature>